<feature type="compositionally biased region" description="Basic and acidic residues" evidence="4">
    <location>
        <begin position="173"/>
        <end position="185"/>
    </location>
</feature>
<organism evidence="5 6">
    <name type="scientific">Citrus unshiu</name>
    <name type="common">Satsuma mandarin</name>
    <name type="synonym">Citrus nobilis var. unshiu</name>
    <dbReference type="NCBI Taxonomy" id="55188"/>
    <lineage>
        <taxon>Eukaryota</taxon>
        <taxon>Viridiplantae</taxon>
        <taxon>Streptophyta</taxon>
        <taxon>Embryophyta</taxon>
        <taxon>Tracheophyta</taxon>
        <taxon>Spermatophyta</taxon>
        <taxon>Magnoliopsida</taxon>
        <taxon>eudicotyledons</taxon>
        <taxon>Gunneridae</taxon>
        <taxon>Pentapetalae</taxon>
        <taxon>rosids</taxon>
        <taxon>malvids</taxon>
        <taxon>Sapindales</taxon>
        <taxon>Rutaceae</taxon>
        <taxon>Aurantioideae</taxon>
        <taxon>Citrus</taxon>
    </lineage>
</organism>
<gene>
    <name evidence="5" type="ORF">CUMW_177760</name>
</gene>
<dbReference type="PANTHER" id="PTHR47461">
    <property type="entry name" value="PHYTOLONGIN PHYL1.2"/>
    <property type="match status" value="1"/>
</dbReference>
<dbReference type="GO" id="GO:0016020">
    <property type="term" value="C:membrane"/>
    <property type="evidence" value="ECO:0007669"/>
    <property type="project" value="UniProtKB-SubCell"/>
</dbReference>
<protein>
    <recommendedName>
        <fullName evidence="7">Longin domain-containing protein</fullName>
    </recommendedName>
</protein>
<dbReference type="EMBL" id="BDQV01000156">
    <property type="protein sequence ID" value="GAY57223.1"/>
    <property type="molecule type" value="Genomic_DNA"/>
</dbReference>
<comment type="caution">
    <text evidence="5">The sequence shown here is derived from an EMBL/GenBank/DDBJ whole genome shotgun (WGS) entry which is preliminary data.</text>
</comment>
<evidence type="ECO:0000256" key="4">
    <source>
        <dbReference type="SAM" id="MobiDB-lite"/>
    </source>
</evidence>
<dbReference type="InterPro" id="IPR044783">
    <property type="entry name" value="PHYL"/>
</dbReference>
<dbReference type="InterPro" id="IPR010908">
    <property type="entry name" value="Longin_dom"/>
</dbReference>
<evidence type="ECO:0000313" key="5">
    <source>
        <dbReference type="EMBL" id="GAY57223.1"/>
    </source>
</evidence>
<proteinExistence type="inferred from homology"/>
<evidence type="ECO:0000313" key="6">
    <source>
        <dbReference type="Proteomes" id="UP000236630"/>
    </source>
</evidence>
<dbReference type="InterPro" id="IPR011012">
    <property type="entry name" value="Longin-like_dom_sf"/>
</dbReference>
<reference evidence="5 6" key="1">
    <citation type="journal article" date="2017" name="Front. Genet.">
        <title>Draft sequencing of the heterozygous diploid genome of Satsuma (Citrus unshiu Marc.) using a hybrid assembly approach.</title>
        <authorList>
            <person name="Shimizu T."/>
            <person name="Tanizawa Y."/>
            <person name="Mochizuki T."/>
            <person name="Nagasaki H."/>
            <person name="Yoshioka T."/>
            <person name="Toyoda A."/>
            <person name="Fujiyama A."/>
            <person name="Kaminuma E."/>
            <person name="Nakamura Y."/>
        </authorList>
    </citation>
    <scope>NUCLEOTIDE SEQUENCE [LARGE SCALE GENOMIC DNA]</scope>
    <source>
        <strain evidence="6">cv. Miyagawa wase</strain>
    </source>
</reference>
<dbReference type="CDD" id="cd14824">
    <property type="entry name" value="Longin"/>
    <property type="match status" value="1"/>
</dbReference>
<comment type="subcellular location">
    <subcellularLocation>
        <location evidence="1">Membrane</location>
    </subcellularLocation>
</comment>
<keyword evidence="3" id="KW-0472">Membrane</keyword>
<evidence type="ECO:0008006" key="7">
    <source>
        <dbReference type="Google" id="ProtNLM"/>
    </source>
</evidence>
<dbReference type="Proteomes" id="UP000236630">
    <property type="component" value="Unassembled WGS sequence"/>
</dbReference>
<feature type="region of interest" description="Disordered" evidence="4">
    <location>
        <begin position="132"/>
        <end position="152"/>
    </location>
</feature>
<feature type="region of interest" description="Disordered" evidence="4">
    <location>
        <begin position="165"/>
        <end position="185"/>
    </location>
</feature>
<dbReference type="PANTHER" id="PTHR47461:SF3">
    <property type="entry name" value="PHYTOLONGIN PHYL2.2"/>
    <property type="match status" value="1"/>
</dbReference>
<comment type="similarity">
    <text evidence="2">Belongs to the synaptobrevin family.</text>
</comment>
<keyword evidence="6" id="KW-1185">Reference proteome</keyword>
<dbReference type="Gene3D" id="3.30.450.50">
    <property type="entry name" value="Longin domain"/>
    <property type="match status" value="1"/>
</dbReference>
<accession>A0A2H5PXZ8</accession>
<name>A0A2H5PXZ8_CITUN</name>
<sequence length="293" mass="32821">MISNPGLVFYACIAKGSIILGEFSSKEPAISETLAQECIDKTPRHHLMFSHTVCKRTYAFLINGPLTYFVIHDEDLHKGESFWFLNQVKSAFEEIFETRSILNFDNVSNHCFQAHFDAVFCEIMGLDLGFSSSSRSGSKDGRSSSVDSSKSRRTVLAPLLGEPCKGLKKKKRSNGESEAMSREFSDVNEEKKVDVCDDVTVQKNALYSGDHRQKAKQIWKKHVWIVLGLDLFSKHRIHITACHLRSTIHSKFRNLGSSIPIKQLTRGMSETGSLLDGVQLAETLGTAEQEGFI</sequence>
<dbReference type="AlphaFoldDB" id="A0A2H5PXZ8"/>
<dbReference type="STRING" id="55188.A0A2H5PXZ8"/>
<evidence type="ECO:0000256" key="1">
    <source>
        <dbReference type="ARBA" id="ARBA00004370"/>
    </source>
</evidence>
<evidence type="ECO:0000256" key="2">
    <source>
        <dbReference type="ARBA" id="ARBA00008025"/>
    </source>
</evidence>
<dbReference type="SUPFAM" id="SSF64356">
    <property type="entry name" value="SNARE-like"/>
    <property type="match status" value="1"/>
</dbReference>
<evidence type="ECO:0000256" key="3">
    <source>
        <dbReference type="ARBA" id="ARBA00023136"/>
    </source>
</evidence>